<dbReference type="EMBL" id="GG697332">
    <property type="protein sequence ID" value="EFQ25659.1"/>
    <property type="molecule type" value="Genomic_DNA"/>
</dbReference>
<proteinExistence type="predicted"/>
<gene>
    <name evidence="1" type="ORF">GLRG_00803</name>
</gene>
<dbReference type="RefSeq" id="XP_008089679.1">
    <property type="nucleotide sequence ID" value="XM_008091488.1"/>
</dbReference>
<evidence type="ECO:0000313" key="1">
    <source>
        <dbReference type="EMBL" id="EFQ25659.1"/>
    </source>
</evidence>
<organism evidence="2">
    <name type="scientific">Colletotrichum graminicola (strain M1.001 / M2 / FGSC 10212)</name>
    <name type="common">Maize anthracnose fungus</name>
    <name type="synonym">Glomerella graminicola</name>
    <dbReference type="NCBI Taxonomy" id="645133"/>
    <lineage>
        <taxon>Eukaryota</taxon>
        <taxon>Fungi</taxon>
        <taxon>Dikarya</taxon>
        <taxon>Ascomycota</taxon>
        <taxon>Pezizomycotina</taxon>
        <taxon>Sordariomycetes</taxon>
        <taxon>Hypocreomycetidae</taxon>
        <taxon>Glomerellales</taxon>
        <taxon>Glomerellaceae</taxon>
        <taxon>Colletotrichum</taxon>
        <taxon>Colletotrichum graminicola species complex</taxon>
    </lineage>
</organism>
<keyword evidence="2" id="KW-1185">Reference proteome</keyword>
<protein>
    <submittedName>
        <fullName evidence="1">Uncharacterized protein</fullName>
    </submittedName>
</protein>
<dbReference type="HOGENOM" id="CLU_1594395_0_0_1"/>
<dbReference type="AlphaFoldDB" id="E3Q3Q7"/>
<dbReference type="VEuPathDB" id="FungiDB:GLRG_00803"/>
<name>E3Q3Q7_COLGM</name>
<dbReference type="GeneID" id="24406168"/>
<sequence>MTHLLKILSPQLRWISVRTEIAAHLLATLQTYASATVRNAQAVGRGLYAARRVSMATPGHSAQLQNLQGATPKPSAPVAQRLGAAKSALRQIDIALGIGLLPKTGMAERHPEIWRLRQRIAGLLMRYTYEKEFENQIRIALNKQGCRGKAHSKTIFRGIPAAGDRSS</sequence>
<accession>E3Q3Q7</accession>
<reference evidence="2" key="1">
    <citation type="journal article" date="2012" name="Nat. Genet.">
        <title>Lifestyle transitions in plant pathogenic Colletotrichum fungi deciphered by genome and transcriptome analyses.</title>
        <authorList>
            <person name="O'Connell R.J."/>
            <person name="Thon M.R."/>
            <person name="Hacquard S."/>
            <person name="Amyotte S.G."/>
            <person name="Kleemann J."/>
            <person name="Torres M.F."/>
            <person name="Damm U."/>
            <person name="Buiate E.A."/>
            <person name="Epstein L."/>
            <person name="Alkan N."/>
            <person name="Altmueller J."/>
            <person name="Alvarado-Balderrama L."/>
            <person name="Bauser C.A."/>
            <person name="Becker C."/>
            <person name="Birren B.W."/>
            <person name="Chen Z."/>
            <person name="Choi J."/>
            <person name="Crouch J.A."/>
            <person name="Duvick J.P."/>
            <person name="Farman M.A."/>
            <person name="Gan P."/>
            <person name="Heiman D."/>
            <person name="Henrissat B."/>
            <person name="Howard R.J."/>
            <person name="Kabbage M."/>
            <person name="Koch C."/>
            <person name="Kracher B."/>
            <person name="Kubo Y."/>
            <person name="Law A.D."/>
            <person name="Lebrun M.-H."/>
            <person name="Lee Y.-H."/>
            <person name="Miyara I."/>
            <person name="Moore N."/>
            <person name="Neumann U."/>
            <person name="Nordstroem K."/>
            <person name="Panaccione D.G."/>
            <person name="Panstruga R."/>
            <person name="Place M."/>
            <person name="Proctor R.H."/>
            <person name="Prusky D."/>
            <person name="Rech G."/>
            <person name="Reinhardt R."/>
            <person name="Rollins J.A."/>
            <person name="Rounsley S."/>
            <person name="Schardl C.L."/>
            <person name="Schwartz D.C."/>
            <person name="Shenoy N."/>
            <person name="Shirasu K."/>
            <person name="Sikhakolli U.R."/>
            <person name="Stueber K."/>
            <person name="Sukno S.A."/>
            <person name="Sweigard J.A."/>
            <person name="Takano Y."/>
            <person name="Takahara H."/>
            <person name="Trail F."/>
            <person name="van der Does H.C."/>
            <person name="Voll L.M."/>
            <person name="Will I."/>
            <person name="Young S."/>
            <person name="Zeng Q."/>
            <person name="Zhang J."/>
            <person name="Zhou S."/>
            <person name="Dickman M.B."/>
            <person name="Schulze-Lefert P."/>
            <person name="Ver Loren van Themaat E."/>
            <person name="Ma L.-J."/>
            <person name="Vaillancourt L.J."/>
        </authorList>
    </citation>
    <scope>NUCLEOTIDE SEQUENCE [LARGE SCALE GENOMIC DNA]</scope>
    <source>
        <strain evidence="2">M1.001 / M2 / FGSC 10212</strain>
    </source>
</reference>
<evidence type="ECO:0000313" key="2">
    <source>
        <dbReference type="Proteomes" id="UP000008782"/>
    </source>
</evidence>
<dbReference type="Proteomes" id="UP000008782">
    <property type="component" value="Unassembled WGS sequence"/>
</dbReference>